<name>A0A1P8UGP5_9GAMM</name>
<keyword evidence="13" id="KW-0969">Cilium</keyword>
<keyword evidence="10" id="KW-1006">Bacterial flagellum protein export</keyword>
<dbReference type="GO" id="GO:0071973">
    <property type="term" value="P:bacterial-type flagellum-dependent cell motility"/>
    <property type="evidence" value="ECO:0007669"/>
    <property type="project" value="InterPro"/>
</dbReference>
<protein>
    <recommendedName>
        <fullName evidence="3">Flagellar FliJ protein</fullName>
    </recommendedName>
</protein>
<evidence type="ECO:0000313" key="14">
    <source>
        <dbReference type="Proteomes" id="UP000243807"/>
    </source>
</evidence>
<reference evidence="13 14" key="1">
    <citation type="submission" date="2017-01" db="EMBL/GenBank/DDBJ databases">
        <title>Draft sequence of Acidihalobacter ferrooxidans strain DSM 14175 (strain V8).</title>
        <authorList>
            <person name="Khaleque H.N."/>
            <person name="Ramsay J.P."/>
            <person name="Murphy R.J.T."/>
            <person name="Kaksonen A.H."/>
            <person name="Boxall N.J."/>
            <person name="Watkin E.L.J."/>
        </authorList>
    </citation>
    <scope>NUCLEOTIDE SEQUENCE [LARGE SCALE GENOMIC DNA]</scope>
    <source>
        <strain evidence="13 14">V8</strain>
    </source>
</reference>
<dbReference type="PANTHER" id="PTHR38786:SF1">
    <property type="entry name" value="FLAGELLAR FLIJ PROTEIN"/>
    <property type="match status" value="1"/>
</dbReference>
<dbReference type="InterPro" id="IPR052570">
    <property type="entry name" value="FliJ"/>
</dbReference>
<gene>
    <name evidence="13" type="ORF">BW247_07800</name>
</gene>
<dbReference type="EMBL" id="CP019434">
    <property type="protein sequence ID" value="APZ43005.1"/>
    <property type="molecule type" value="Genomic_DNA"/>
</dbReference>
<evidence type="ECO:0000256" key="11">
    <source>
        <dbReference type="SAM" id="Coils"/>
    </source>
</evidence>
<dbReference type="NCBIfam" id="TIGR02473">
    <property type="entry name" value="flagell_FliJ"/>
    <property type="match status" value="1"/>
</dbReference>
<evidence type="ECO:0000256" key="2">
    <source>
        <dbReference type="ARBA" id="ARBA00010004"/>
    </source>
</evidence>
<evidence type="ECO:0000256" key="10">
    <source>
        <dbReference type="ARBA" id="ARBA00023225"/>
    </source>
</evidence>
<dbReference type="GO" id="GO:0006935">
    <property type="term" value="P:chemotaxis"/>
    <property type="evidence" value="ECO:0007669"/>
    <property type="project" value="UniProtKB-KW"/>
</dbReference>
<dbReference type="GO" id="GO:0015031">
    <property type="term" value="P:protein transport"/>
    <property type="evidence" value="ECO:0007669"/>
    <property type="project" value="UniProtKB-KW"/>
</dbReference>
<evidence type="ECO:0000256" key="8">
    <source>
        <dbReference type="ARBA" id="ARBA00022927"/>
    </source>
</evidence>
<dbReference type="Pfam" id="PF02050">
    <property type="entry name" value="FliJ"/>
    <property type="match status" value="1"/>
</dbReference>
<keyword evidence="14" id="KW-1185">Reference proteome</keyword>
<dbReference type="GO" id="GO:0005886">
    <property type="term" value="C:plasma membrane"/>
    <property type="evidence" value="ECO:0007669"/>
    <property type="project" value="UniProtKB-SubCell"/>
</dbReference>
<dbReference type="GO" id="GO:0009288">
    <property type="term" value="C:bacterial-type flagellum"/>
    <property type="evidence" value="ECO:0007669"/>
    <property type="project" value="InterPro"/>
</dbReference>
<evidence type="ECO:0000256" key="5">
    <source>
        <dbReference type="ARBA" id="ARBA00022475"/>
    </source>
</evidence>
<keyword evidence="13" id="KW-0966">Cell projection</keyword>
<feature type="region of interest" description="Disordered" evidence="12">
    <location>
        <begin position="118"/>
        <end position="145"/>
    </location>
</feature>
<dbReference type="STRING" id="1765967.BW247_07800"/>
<evidence type="ECO:0000256" key="9">
    <source>
        <dbReference type="ARBA" id="ARBA00023136"/>
    </source>
</evidence>
<feature type="coiled-coil region" evidence="11">
    <location>
        <begin position="15"/>
        <end position="42"/>
    </location>
</feature>
<keyword evidence="9" id="KW-0472">Membrane</keyword>
<evidence type="ECO:0000256" key="12">
    <source>
        <dbReference type="SAM" id="MobiDB-lite"/>
    </source>
</evidence>
<dbReference type="AlphaFoldDB" id="A0A1P8UGP5"/>
<keyword evidence="13" id="KW-0282">Flagellum</keyword>
<evidence type="ECO:0000313" key="13">
    <source>
        <dbReference type="EMBL" id="APZ43005.1"/>
    </source>
</evidence>
<keyword evidence="4" id="KW-0813">Transport</keyword>
<comment type="similarity">
    <text evidence="2">Belongs to the FliJ family.</text>
</comment>
<sequence>MKRSQRIGPARELAARQERKAVQDLGHQLERLKQASQRLEELLNWEREYATRQQQGVATISQLHSHRQFMLELGRAIEAQRVLTQEAEQSVASARASWQSRQAQHAAVSRVIERCEATERRADDRREQQTLDEFHLARWTHERKP</sequence>
<dbReference type="InterPro" id="IPR012823">
    <property type="entry name" value="Flagell_FliJ"/>
</dbReference>
<evidence type="ECO:0000256" key="7">
    <source>
        <dbReference type="ARBA" id="ARBA00022795"/>
    </source>
</evidence>
<keyword evidence="6" id="KW-0145">Chemotaxis</keyword>
<evidence type="ECO:0000256" key="3">
    <source>
        <dbReference type="ARBA" id="ARBA00020392"/>
    </source>
</evidence>
<evidence type="ECO:0000256" key="1">
    <source>
        <dbReference type="ARBA" id="ARBA00004413"/>
    </source>
</evidence>
<dbReference type="Gene3D" id="1.10.287.1700">
    <property type="match status" value="1"/>
</dbReference>
<dbReference type="Proteomes" id="UP000243807">
    <property type="component" value="Chromosome"/>
</dbReference>
<comment type="subcellular location">
    <subcellularLocation>
        <location evidence="1">Cell membrane</location>
        <topology evidence="1">Peripheral membrane protein</topology>
        <orientation evidence="1">Cytoplasmic side</orientation>
    </subcellularLocation>
</comment>
<accession>A0A1P8UGP5</accession>
<dbReference type="InterPro" id="IPR053716">
    <property type="entry name" value="Flag_assembly_chemotaxis_eff"/>
</dbReference>
<dbReference type="RefSeq" id="WP_076836653.1">
    <property type="nucleotide sequence ID" value="NZ_CP019434.1"/>
</dbReference>
<keyword evidence="8" id="KW-0653">Protein transport</keyword>
<dbReference type="OrthoDB" id="7063681at2"/>
<dbReference type="KEGG" id="afy:BW247_07800"/>
<dbReference type="PANTHER" id="PTHR38786">
    <property type="entry name" value="FLAGELLAR FLIJ PROTEIN"/>
    <property type="match status" value="1"/>
</dbReference>
<keyword evidence="5" id="KW-1003">Cell membrane</keyword>
<keyword evidence="7" id="KW-1005">Bacterial flagellum biogenesis</keyword>
<organism evidence="13 14">
    <name type="scientific">Acidihalobacter ferrooxydans</name>
    <dbReference type="NCBI Taxonomy" id="1765967"/>
    <lineage>
        <taxon>Bacteria</taxon>
        <taxon>Pseudomonadati</taxon>
        <taxon>Pseudomonadota</taxon>
        <taxon>Gammaproteobacteria</taxon>
        <taxon>Chromatiales</taxon>
        <taxon>Ectothiorhodospiraceae</taxon>
        <taxon>Acidihalobacter</taxon>
    </lineage>
</organism>
<evidence type="ECO:0000256" key="4">
    <source>
        <dbReference type="ARBA" id="ARBA00022448"/>
    </source>
</evidence>
<keyword evidence="11" id="KW-0175">Coiled coil</keyword>
<proteinExistence type="inferred from homology"/>
<evidence type="ECO:0000256" key="6">
    <source>
        <dbReference type="ARBA" id="ARBA00022500"/>
    </source>
</evidence>
<dbReference type="GO" id="GO:0044781">
    <property type="term" value="P:bacterial-type flagellum organization"/>
    <property type="evidence" value="ECO:0007669"/>
    <property type="project" value="UniProtKB-KW"/>
</dbReference>